<name>S9RNJ6_9RHOB</name>
<proteinExistence type="predicted"/>
<sequence>MIALLALSPEMQRPRRWIEDKLWSTFGPEQASANLRQALSKLRRALGDQGDILRADRGSVSLDRARVQVDVLEAGFCIDDGHDLLEGLDVRDPEFEDWLRAERSRFEARTEAARPGMPRGLLMHCRTDTYGMGAGRVLGDILANRIGENIAEQVRAWRRAGRPVEAGDEDRGDLEITCDLLETEGGLNAFIKVLHEPSGRILYSKLQEIDSADAVIRSDEGISAVIFEAADRVLGRLPLAMDNARPEARATALARLALYRMFTFQPEALREADSLLCQAIDVDRNGIYTAWRSLVRTMQMIELLEPDGQALNEEAQELNRVALELAGDNPLVQAVVSQVRVMSFADAAGGIDLADQSVERNPAGGFGWLALSGARMLGGDPREALAASTRARAIARYSPFKHWWDLYHCIVSVACNQPQMAIEAGESAARSAPALRPAQRHLLALYALDGQIDKARAVAEKLSKIEPGFSLDRFINDDSYPVRTLRTKGMLDPIRGLL</sequence>
<dbReference type="Gene3D" id="1.10.10.10">
    <property type="entry name" value="Winged helix-like DNA-binding domain superfamily/Winged helix DNA-binding domain"/>
    <property type="match status" value="1"/>
</dbReference>
<keyword evidence="2" id="KW-1185">Reference proteome</keyword>
<dbReference type="SUPFAM" id="SSF48452">
    <property type="entry name" value="TPR-like"/>
    <property type="match status" value="1"/>
</dbReference>
<dbReference type="AlphaFoldDB" id="S9RNJ6"/>
<dbReference type="eggNOG" id="COG3063">
    <property type="taxonomic scope" value="Bacteria"/>
</dbReference>
<protein>
    <submittedName>
        <fullName evidence="1">Uncharacterized protein</fullName>
    </submittedName>
</protein>
<dbReference type="Proteomes" id="UP000015347">
    <property type="component" value="Unassembled WGS sequence"/>
</dbReference>
<dbReference type="InterPro" id="IPR036388">
    <property type="entry name" value="WH-like_DNA-bd_sf"/>
</dbReference>
<reference evidence="2" key="1">
    <citation type="journal article" date="2014" name="Stand. Genomic Sci.">
        <title>Genome sequence of the exopolysaccharide-producing Salipiger mucosus type strain (DSM 16094(T)), a moderately halophilic member of the Roseobacter clade.</title>
        <authorList>
            <person name="Riedel T."/>
            <person name="Spring S."/>
            <person name="Fiebig A."/>
            <person name="Petersen J."/>
            <person name="Kyrpides N.C."/>
            <person name="Goker M."/>
            <person name="Klenk H.P."/>
        </authorList>
    </citation>
    <scope>NUCLEOTIDE SEQUENCE [LARGE SCALE GENOMIC DNA]</scope>
    <source>
        <strain evidence="2">DSM 16094</strain>
    </source>
</reference>
<comment type="caution">
    <text evidence="1">The sequence shown here is derived from an EMBL/GenBank/DDBJ whole genome shotgun (WGS) entry which is preliminary data.</text>
</comment>
<dbReference type="STRING" id="1123237.Salmuc_05575"/>
<accession>S9RNJ6</accession>
<dbReference type="Gene3D" id="1.25.40.10">
    <property type="entry name" value="Tetratricopeptide repeat domain"/>
    <property type="match status" value="1"/>
</dbReference>
<organism evidence="1 2">
    <name type="scientific">Salipiger mucosus DSM 16094</name>
    <dbReference type="NCBI Taxonomy" id="1123237"/>
    <lineage>
        <taxon>Bacteria</taxon>
        <taxon>Pseudomonadati</taxon>
        <taxon>Pseudomonadota</taxon>
        <taxon>Alphaproteobacteria</taxon>
        <taxon>Rhodobacterales</taxon>
        <taxon>Roseobacteraceae</taxon>
        <taxon>Salipiger</taxon>
    </lineage>
</organism>
<evidence type="ECO:0000313" key="2">
    <source>
        <dbReference type="Proteomes" id="UP000015347"/>
    </source>
</evidence>
<dbReference type="InterPro" id="IPR011990">
    <property type="entry name" value="TPR-like_helical_dom_sf"/>
</dbReference>
<gene>
    <name evidence="1" type="ORF">Salmuc_05575</name>
</gene>
<dbReference type="EMBL" id="APVH01000035">
    <property type="protein sequence ID" value="EPX79635.1"/>
    <property type="molecule type" value="Genomic_DNA"/>
</dbReference>
<evidence type="ECO:0000313" key="1">
    <source>
        <dbReference type="EMBL" id="EPX79635.1"/>
    </source>
</evidence>
<dbReference type="HOGENOM" id="CLU_465295_0_0_5"/>